<evidence type="ECO:0000259" key="5">
    <source>
        <dbReference type="Pfam" id="PF06722"/>
    </source>
</evidence>
<dbReference type="CDD" id="cd03784">
    <property type="entry name" value="GT1_Gtf-like"/>
    <property type="match status" value="1"/>
</dbReference>
<dbReference type="Proteomes" id="UP000813385">
    <property type="component" value="Unassembled WGS sequence"/>
</dbReference>
<dbReference type="InterPro" id="IPR050426">
    <property type="entry name" value="Glycosyltransferase_28"/>
</dbReference>
<evidence type="ECO:0000313" key="7">
    <source>
        <dbReference type="Proteomes" id="UP000813385"/>
    </source>
</evidence>
<evidence type="ECO:0008006" key="8">
    <source>
        <dbReference type="Google" id="ProtNLM"/>
    </source>
</evidence>
<dbReference type="PANTHER" id="PTHR48050:SF27">
    <property type="entry name" value="GLUCOSYLTRANSFERASE, PUTATIVE (AFU_ORTHOLOGUE AFUA_7G04880)-RELATED"/>
    <property type="match status" value="1"/>
</dbReference>
<protein>
    <recommendedName>
        <fullName evidence="8">Glycosyltransferase family 28 N-terminal domain-containing protein</fullName>
    </recommendedName>
</protein>
<evidence type="ECO:0000256" key="1">
    <source>
        <dbReference type="ARBA" id="ARBA00022679"/>
    </source>
</evidence>
<keyword evidence="7" id="KW-1185">Reference proteome</keyword>
<proteinExistence type="predicted"/>
<keyword evidence="3" id="KW-0812">Transmembrane</keyword>
<reference evidence="6" key="1">
    <citation type="journal article" date="2021" name="Nat. Commun.">
        <title>Genetic determinants of endophytism in the Arabidopsis root mycobiome.</title>
        <authorList>
            <person name="Mesny F."/>
            <person name="Miyauchi S."/>
            <person name="Thiergart T."/>
            <person name="Pickel B."/>
            <person name="Atanasova L."/>
            <person name="Karlsson M."/>
            <person name="Huettel B."/>
            <person name="Barry K.W."/>
            <person name="Haridas S."/>
            <person name="Chen C."/>
            <person name="Bauer D."/>
            <person name="Andreopoulos W."/>
            <person name="Pangilinan J."/>
            <person name="LaButti K."/>
            <person name="Riley R."/>
            <person name="Lipzen A."/>
            <person name="Clum A."/>
            <person name="Drula E."/>
            <person name="Henrissat B."/>
            <person name="Kohler A."/>
            <person name="Grigoriev I.V."/>
            <person name="Martin F.M."/>
            <person name="Hacquard S."/>
        </authorList>
    </citation>
    <scope>NUCLEOTIDE SEQUENCE</scope>
    <source>
        <strain evidence="6">MPI-CAGE-AT-0016</strain>
    </source>
</reference>
<dbReference type="InterPro" id="IPR010610">
    <property type="entry name" value="EryCIII-like_C"/>
</dbReference>
<dbReference type="FunFam" id="3.40.50.2000:FF:000100">
    <property type="entry name" value="Glycosyltransferase family 1 protein"/>
    <property type="match status" value="1"/>
</dbReference>
<dbReference type="SUPFAM" id="SSF53756">
    <property type="entry name" value="UDP-Glycosyltransferase/glycogen phosphorylase"/>
    <property type="match status" value="1"/>
</dbReference>
<feature type="domain" description="Glycosyltransferase family 28 N-terminal" evidence="4">
    <location>
        <begin position="77"/>
        <end position="225"/>
    </location>
</feature>
<feature type="compositionally biased region" description="Low complexity" evidence="2">
    <location>
        <begin position="53"/>
        <end position="67"/>
    </location>
</feature>
<dbReference type="GO" id="GO:0016906">
    <property type="term" value="F:sterol 3-beta-glucosyltransferase activity"/>
    <property type="evidence" value="ECO:0007669"/>
    <property type="project" value="UniProtKB-ARBA"/>
</dbReference>
<dbReference type="Pfam" id="PF03033">
    <property type="entry name" value="Glyco_transf_28"/>
    <property type="match status" value="1"/>
</dbReference>
<dbReference type="FunFam" id="3.40.50.2000:FF:000009">
    <property type="entry name" value="Sterol 3-beta-glucosyltransferase UGT80A2"/>
    <property type="match status" value="1"/>
</dbReference>
<keyword evidence="3" id="KW-1133">Transmembrane helix</keyword>
<feature type="region of interest" description="Disordered" evidence="2">
    <location>
        <begin position="30"/>
        <end position="69"/>
    </location>
</feature>
<evidence type="ECO:0000313" key="6">
    <source>
        <dbReference type="EMBL" id="KAH7354242.1"/>
    </source>
</evidence>
<dbReference type="Gene3D" id="3.40.50.2000">
    <property type="entry name" value="Glycogen Phosphorylase B"/>
    <property type="match status" value="2"/>
</dbReference>
<feature type="compositionally biased region" description="Polar residues" evidence="2">
    <location>
        <begin position="30"/>
        <end position="40"/>
    </location>
</feature>
<keyword evidence="1" id="KW-0808">Transferase</keyword>
<evidence type="ECO:0000256" key="3">
    <source>
        <dbReference type="SAM" id="Phobius"/>
    </source>
</evidence>
<name>A0A8K0TC41_9PEZI</name>
<evidence type="ECO:0000259" key="4">
    <source>
        <dbReference type="Pfam" id="PF03033"/>
    </source>
</evidence>
<comment type="caution">
    <text evidence="6">The sequence shown here is derived from an EMBL/GenBank/DDBJ whole genome shotgun (WGS) entry which is preliminary data.</text>
</comment>
<feature type="region of interest" description="Disordered" evidence="2">
    <location>
        <begin position="600"/>
        <end position="626"/>
    </location>
</feature>
<feature type="domain" description="Erythromycin biosynthesis protein CIII-like C-terminal" evidence="5">
    <location>
        <begin position="388"/>
        <end position="486"/>
    </location>
</feature>
<dbReference type="InterPro" id="IPR002213">
    <property type="entry name" value="UDP_glucos_trans"/>
</dbReference>
<dbReference type="InterPro" id="IPR004276">
    <property type="entry name" value="GlycoTrans_28_N"/>
</dbReference>
<evidence type="ECO:0000256" key="2">
    <source>
        <dbReference type="SAM" id="MobiDB-lite"/>
    </source>
</evidence>
<dbReference type="PANTHER" id="PTHR48050">
    <property type="entry name" value="STEROL 3-BETA-GLUCOSYLTRANSFERASE"/>
    <property type="match status" value="1"/>
</dbReference>
<feature type="transmembrane region" description="Helical" evidence="3">
    <location>
        <begin position="722"/>
        <end position="741"/>
    </location>
</feature>
<feature type="transmembrane region" description="Helical" evidence="3">
    <location>
        <begin position="690"/>
        <end position="710"/>
    </location>
</feature>
<feature type="compositionally biased region" description="Basic and acidic residues" evidence="2">
    <location>
        <begin position="612"/>
        <end position="626"/>
    </location>
</feature>
<organism evidence="6 7">
    <name type="scientific">Plectosphaerella cucumerina</name>
    <dbReference type="NCBI Taxonomy" id="40658"/>
    <lineage>
        <taxon>Eukaryota</taxon>
        <taxon>Fungi</taxon>
        <taxon>Dikarya</taxon>
        <taxon>Ascomycota</taxon>
        <taxon>Pezizomycotina</taxon>
        <taxon>Sordariomycetes</taxon>
        <taxon>Hypocreomycetidae</taxon>
        <taxon>Glomerellales</taxon>
        <taxon>Plectosphaerellaceae</taxon>
        <taxon>Plectosphaerella</taxon>
    </lineage>
</organism>
<feature type="transmembrane region" description="Helical" evidence="3">
    <location>
        <begin position="566"/>
        <end position="589"/>
    </location>
</feature>
<keyword evidence="3" id="KW-0472">Membrane</keyword>
<gene>
    <name evidence="6" type="ORF">B0T11DRAFT_357571</name>
</gene>
<dbReference type="OrthoDB" id="5835829at2759"/>
<dbReference type="GO" id="GO:0005975">
    <property type="term" value="P:carbohydrate metabolic process"/>
    <property type="evidence" value="ECO:0007669"/>
    <property type="project" value="InterPro"/>
</dbReference>
<dbReference type="Pfam" id="PF06722">
    <property type="entry name" value="EryCIII-like_C"/>
    <property type="match status" value="1"/>
</dbReference>
<dbReference type="EMBL" id="JAGPXD010000005">
    <property type="protein sequence ID" value="KAH7354242.1"/>
    <property type="molecule type" value="Genomic_DNA"/>
</dbReference>
<dbReference type="AlphaFoldDB" id="A0A8K0TC41"/>
<accession>A0A8K0TC41</accession>
<feature type="transmembrane region" description="Helical" evidence="3">
    <location>
        <begin position="636"/>
        <end position="662"/>
    </location>
</feature>
<sequence length="767" mass="84139">MSLLQARDGRLQLDIGEGAIRALGHSVSANLARRSSSNKPSPGLQPQSPEPRQPQSTPKPNLNPNNNTQEFPVKLNIVIQVVGSRGDVQPFVALGNELQRHGHRVRLATHDVFESFVRKANLDFFPVGGDPAELMAYMVRNPGLIPSLDSIKARDVQRKRSMVAAMLRRFWLSCIDSDPYSSDPFVADAIIANPPSFAHIHCAQALGIPLHLMFTMPWSSTSAFPHPLVNINLGGKGKADISEANYLSYGLVEFLTWQGLGDVINEWRLGLDLEPVLFSEGPRLAETLKVPFTYCWSPALVPKPEDWGSHIDVCGFFFRNAPIYEPPKELAEFLGSGPPPLYIGFGSIVIDDPAALSAMLIEAIRVTGTRALISRGWSKLSGPESDQIMFLDDCPHEWLFQRVSAVVHHGGAGTTACGLSFGKPTAIIPFFGDQPFWGNMVAVAGAGPAPIPQKSVTVEKLVKAITYCLSPEAAESASIIAQKMRAECGVKQAAMSFHSQLPRDTIECEVIKGQAAFWTYSSGGCRIRLSRVAAEILVRHHRLDSRRLKRCETRRLIIRKTHWDPFTATIAAAFVTVVNVTTAVARVIIRPAKTFSRRRQTDEEDGIALARSSEDGREADHDSAPRRSHNELAARFLLVMLAAFGSLIVALLAGISVIPFAFTEGFRSLPRLVGQDVRYIGEVRDVQSGLVLGAFLIFFMLKDSLTGLVLVPYRTVRRLGPLGLIAGVFAAVFTMAVNMIAQIPLPGLGSQRENTLRSVWMWMTSKF</sequence>